<dbReference type="InterPro" id="IPR036388">
    <property type="entry name" value="WH-like_DNA-bd_sf"/>
</dbReference>
<dbReference type="PANTHER" id="PTHR48111:SF22">
    <property type="entry name" value="REGULATOR OF RPOS"/>
    <property type="match status" value="1"/>
</dbReference>
<organism evidence="10 11">
    <name type="scientific">Umboniibacter marinipuniceus</name>
    <dbReference type="NCBI Taxonomy" id="569599"/>
    <lineage>
        <taxon>Bacteria</taxon>
        <taxon>Pseudomonadati</taxon>
        <taxon>Pseudomonadota</taxon>
        <taxon>Gammaproteobacteria</taxon>
        <taxon>Cellvibrionales</taxon>
        <taxon>Cellvibrionaceae</taxon>
        <taxon>Umboniibacter</taxon>
    </lineage>
</organism>
<dbReference type="AlphaFoldDB" id="A0A3M0AIK7"/>
<keyword evidence="4 7" id="KW-0238">DNA-binding</keyword>
<evidence type="ECO:0000256" key="6">
    <source>
        <dbReference type="PROSITE-ProRule" id="PRU00169"/>
    </source>
</evidence>
<keyword evidence="3" id="KW-0805">Transcription regulation</keyword>
<evidence type="ECO:0000256" key="5">
    <source>
        <dbReference type="ARBA" id="ARBA00023163"/>
    </source>
</evidence>
<dbReference type="CDD" id="cd17574">
    <property type="entry name" value="REC_OmpR"/>
    <property type="match status" value="1"/>
</dbReference>
<evidence type="ECO:0000256" key="3">
    <source>
        <dbReference type="ARBA" id="ARBA00023015"/>
    </source>
</evidence>
<feature type="modified residue" description="4-aspartylphosphate" evidence="6">
    <location>
        <position position="55"/>
    </location>
</feature>
<keyword evidence="2" id="KW-0902">Two-component regulatory system</keyword>
<feature type="domain" description="Response regulatory" evidence="8">
    <location>
        <begin position="6"/>
        <end position="121"/>
    </location>
</feature>
<keyword evidence="1 6" id="KW-0597">Phosphoprotein</keyword>
<feature type="domain" description="OmpR/PhoB-type" evidence="9">
    <location>
        <begin position="130"/>
        <end position="227"/>
    </location>
</feature>
<dbReference type="Pfam" id="PF00072">
    <property type="entry name" value="Response_reg"/>
    <property type="match status" value="1"/>
</dbReference>
<dbReference type="OrthoDB" id="9802426at2"/>
<accession>A0A3M0AIK7</accession>
<dbReference type="PROSITE" id="PS51755">
    <property type="entry name" value="OMPR_PHOB"/>
    <property type="match status" value="1"/>
</dbReference>
<dbReference type="Pfam" id="PF00486">
    <property type="entry name" value="Trans_reg_C"/>
    <property type="match status" value="1"/>
</dbReference>
<dbReference type="Gene3D" id="3.40.50.2300">
    <property type="match status" value="1"/>
</dbReference>
<evidence type="ECO:0000256" key="2">
    <source>
        <dbReference type="ARBA" id="ARBA00023012"/>
    </source>
</evidence>
<reference evidence="10 11" key="1">
    <citation type="submission" date="2018-10" db="EMBL/GenBank/DDBJ databases">
        <title>Genomic Encyclopedia of Type Strains, Phase IV (KMG-IV): sequencing the most valuable type-strain genomes for metagenomic binning, comparative biology and taxonomic classification.</title>
        <authorList>
            <person name="Goeker M."/>
        </authorList>
    </citation>
    <scope>NUCLEOTIDE SEQUENCE [LARGE SCALE GENOMIC DNA]</scope>
    <source>
        <strain evidence="10 11">DSM 25080</strain>
    </source>
</reference>
<proteinExistence type="predicted"/>
<name>A0A3M0AIK7_9GAMM</name>
<dbReference type="SUPFAM" id="SSF46894">
    <property type="entry name" value="C-terminal effector domain of the bipartite response regulators"/>
    <property type="match status" value="1"/>
</dbReference>
<dbReference type="InterPro" id="IPR039420">
    <property type="entry name" value="WalR-like"/>
</dbReference>
<dbReference type="FunFam" id="3.40.50.2300:FF:000001">
    <property type="entry name" value="DNA-binding response regulator PhoB"/>
    <property type="match status" value="1"/>
</dbReference>
<comment type="caution">
    <text evidence="10">The sequence shown here is derived from an EMBL/GenBank/DDBJ whole genome shotgun (WGS) entry which is preliminary data.</text>
</comment>
<dbReference type="RefSeq" id="WP_121875871.1">
    <property type="nucleotide sequence ID" value="NZ_REFJ01000001.1"/>
</dbReference>
<dbReference type="GO" id="GO:0032993">
    <property type="term" value="C:protein-DNA complex"/>
    <property type="evidence" value="ECO:0007669"/>
    <property type="project" value="TreeGrafter"/>
</dbReference>
<dbReference type="CDD" id="cd00383">
    <property type="entry name" value="trans_reg_C"/>
    <property type="match status" value="1"/>
</dbReference>
<dbReference type="SUPFAM" id="SSF52172">
    <property type="entry name" value="CheY-like"/>
    <property type="match status" value="1"/>
</dbReference>
<protein>
    <submittedName>
        <fullName evidence="10">DNA-binding response OmpR family regulator</fullName>
    </submittedName>
</protein>
<sequence length="230" mass="25698">MSQRKRLLVIEDHQDIAEMIVDYMSAKGFAVDFAADGVTGLHLAVTQEFEVIILDLSLPGLNGIELCTQLRKVAKKSTPVIMLTARDSLDDKILGFEVGADDYLVKPFAMRELEVRVNALSRRLGPEATSEVLRCADVYFDLEQMTVTRNGKAIGLTPTGYQILASLLRASPAYVSRETLERELWGEDRPDSDALRSHIYALRKVLDRPYEDKLIQHSTAGGYRIVDPTT</sequence>
<evidence type="ECO:0000256" key="7">
    <source>
        <dbReference type="PROSITE-ProRule" id="PRU01091"/>
    </source>
</evidence>
<dbReference type="InterPro" id="IPR001789">
    <property type="entry name" value="Sig_transdc_resp-reg_receiver"/>
</dbReference>
<dbReference type="GO" id="GO:0005829">
    <property type="term" value="C:cytosol"/>
    <property type="evidence" value="ECO:0007669"/>
    <property type="project" value="TreeGrafter"/>
</dbReference>
<evidence type="ECO:0000256" key="4">
    <source>
        <dbReference type="ARBA" id="ARBA00023125"/>
    </source>
</evidence>
<dbReference type="Gene3D" id="6.10.250.690">
    <property type="match status" value="1"/>
</dbReference>
<evidence type="ECO:0000259" key="8">
    <source>
        <dbReference type="PROSITE" id="PS50110"/>
    </source>
</evidence>
<dbReference type="InterPro" id="IPR011006">
    <property type="entry name" value="CheY-like_superfamily"/>
</dbReference>
<dbReference type="Proteomes" id="UP000267187">
    <property type="component" value="Unassembled WGS sequence"/>
</dbReference>
<feature type="DNA-binding region" description="OmpR/PhoB-type" evidence="7">
    <location>
        <begin position="130"/>
        <end position="227"/>
    </location>
</feature>
<dbReference type="Gene3D" id="1.10.10.10">
    <property type="entry name" value="Winged helix-like DNA-binding domain superfamily/Winged helix DNA-binding domain"/>
    <property type="match status" value="1"/>
</dbReference>
<dbReference type="SMART" id="SM00448">
    <property type="entry name" value="REC"/>
    <property type="match status" value="1"/>
</dbReference>
<evidence type="ECO:0000259" key="9">
    <source>
        <dbReference type="PROSITE" id="PS51755"/>
    </source>
</evidence>
<dbReference type="InterPro" id="IPR001867">
    <property type="entry name" value="OmpR/PhoB-type_DNA-bd"/>
</dbReference>
<dbReference type="SMART" id="SM00862">
    <property type="entry name" value="Trans_reg_C"/>
    <property type="match status" value="1"/>
</dbReference>
<evidence type="ECO:0000313" key="10">
    <source>
        <dbReference type="EMBL" id="RMA82548.1"/>
    </source>
</evidence>
<dbReference type="GO" id="GO:0000976">
    <property type="term" value="F:transcription cis-regulatory region binding"/>
    <property type="evidence" value="ECO:0007669"/>
    <property type="project" value="TreeGrafter"/>
</dbReference>
<dbReference type="GO" id="GO:0006355">
    <property type="term" value="P:regulation of DNA-templated transcription"/>
    <property type="evidence" value="ECO:0007669"/>
    <property type="project" value="InterPro"/>
</dbReference>
<dbReference type="InterPro" id="IPR016032">
    <property type="entry name" value="Sig_transdc_resp-reg_C-effctor"/>
</dbReference>
<keyword evidence="5" id="KW-0804">Transcription</keyword>
<dbReference type="EMBL" id="REFJ01000001">
    <property type="protein sequence ID" value="RMA82548.1"/>
    <property type="molecule type" value="Genomic_DNA"/>
</dbReference>
<gene>
    <name evidence="10" type="ORF">DFR27_0498</name>
</gene>
<evidence type="ECO:0000313" key="11">
    <source>
        <dbReference type="Proteomes" id="UP000267187"/>
    </source>
</evidence>
<dbReference type="GO" id="GO:0000156">
    <property type="term" value="F:phosphorelay response regulator activity"/>
    <property type="evidence" value="ECO:0007669"/>
    <property type="project" value="TreeGrafter"/>
</dbReference>
<dbReference type="PANTHER" id="PTHR48111">
    <property type="entry name" value="REGULATOR OF RPOS"/>
    <property type="match status" value="1"/>
</dbReference>
<dbReference type="PROSITE" id="PS50110">
    <property type="entry name" value="RESPONSE_REGULATORY"/>
    <property type="match status" value="1"/>
</dbReference>
<evidence type="ECO:0000256" key="1">
    <source>
        <dbReference type="ARBA" id="ARBA00022553"/>
    </source>
</evidence>
<keyword evidence="11" id="KW-1185">Reference proteome</keyword>